<dbReference type="RefSeq" id="NP_045798.1">
    <property type="nucleotide sequence ID" value="NC_001865.1"/>
</dbReference>
<organism evidence="1">
    <name type="scientific">Chlorella vulgaris</name>
    <name type="common">Green alga</name>
    <dbReference type="NCBI Taxonomy" id="3077"/>
    <lineage>
        <taxon>Eukaryota</taxon>
        <taxon>Viridiplantae</taxon>
        <taxon>Chlorophyta</taxon>
        <taxon>core chlorophytes</taxon>
        <taxon>Trebouxiophyceae</taxon>
        <taxon>Chlorellales</taxon>
        <taxon>Chlorellaceae</taxon>
        <taxon>Chlorella clade</taxon>
        <taxon>Chlorella</taxon>
    </lineage>
</organism>
<keyword evidence="1" id="KW-0150">Chloroplast</keyword>
<sequence>MRAKSIAYVWSTATQSLTPEQCEAMIKLREPLNVVFDQGMRNVQLILKKQDHFDELMTTYETCQTAEKNFHETTFLPAKANLDTFVGSQKARKEAANHFKKIKSQSIEYTKEANQAFTAAMKYDQNHIVPAKNALQKIETCIINEVEDKLEEILNPSSITEKTLKGKTQRQKTNAALINRIKRRNTAFNNHDNNIINSFHGPSSFEQISIYYNLPIDRSFQKMVQKQLEKIKVLPN</sequence>
<geneLocation type="chloroplast" evidence="1"/>
<dbReference type="GeneID" id="1457412"/>
<dbReference type="AlphaFoldDB" id="A0A8A2F5W4"/>
<name>A0A8A2F5W4_CHLVU</name>
<reference evidence="1" key="1">
    <citation type="journal article" date="2021" name="Mitochondrial DNA Part B Resour">
        <title>The chloroplast genome of a unicellular green alga strain isolated from the rubber processing wastewater.</title>
        <authorList>
            <person name="Han B."/>
            <person name="Mu Y."/>
            <person name="Tan D."/>
            <person name="Ma S."/>
            <person name="Fu L."/>
            <person name="Sun X."/>
            <person name="Zhang J."/>
        </authorList>
    </citation>
    <scope>NUCLEOTIDE SEQUENCE</scope>
</reference>
<keyword evidence="1" id="KW-0934">Plastid</keyword>
<protein>
    <submittedName>
        <fullName evidence="1">Uncharacterized protein</fullName>
    </submittedName>
</protein>
<accession>A0A8A2F5W4</accession>
<dbReference type="EMBL" id="MT920676">
    <property type="protein sequence ID" value="QSV10844.1"/>
    <property type="molecule type" value="Genomic_DNA"/>
</dbReference>
<evidence type="ECO:0000313" key="1">
    <source>
        <dbReference type="EMBL" id="QSV10844.1"/>
    </source>
</evidence>
<dbReference type="SMR" id="A0A8A2F5W4"/>
<proteinExistence type="predicted"/>